<proteinExistence type="predicted"/>
<keyword evidence="2" id="KW-1185">Reference proteome</keyword>
<dbReference type="Proteomes" id="UP000007721">
    <property type="component" value="Chromosome"/>
</dbReference>
<sequence length="50" mass="5451">MRICTTLPTQQTKGPASTGLFYCPLHQNDQVQPASAKSKMLLFMNLVIAG</sequence>
<accession>A0A068EZ96</accession>
<organism evidence="1 2">
    <name type="scientific">Geotalea daltonii (strain DSM 22248 / JCM 15807 / FRC-32)</name>
    <name type="common">Geobacter daltonii</name>
    <dbReference type="NCBI Taxonomy" id="316067"/>
    <lineage>
        <taxon>Bacteria</taxon>
        <taxon>Pseudomonadati</taxon>
        <taxon>Thermodesulfobacteriota</taxon>
        <taxon>Desulfuromonadia</taxon>
        <taxon>Geobacterales</taxon>
        <taxon>Geobacteraceae</taxon>
        <taxon>Geotalea</taxon>
    </lineage>
</organism>
<dbReference type="AlphaFoldDB" id="A0A068EZ96"/>
<reference evidence="1 2" key="1">
    <citation type="submission" date="2009-01" db="EMBL/GenBank/DDBJ databases">
        <title>Complete sequence of Geobacter sp. FRC-32.</title>
        <authorList>
            <consortium name="US DOE Joint Genome Institute"/>
            <person name="Lucas S."/>
            <person name="Copeland A."/>
            <person name="Lapidus A."/>
            <person name="Glavina del Rio T."/>
            <person name="Dalin E."/>
            <person name="Tice H."/>
            <person name="Bruce D."/>
            <person name="Goodwin L."/>
            <person name="Pitluck S."/>
            <person name="Saunders E."/>
            <person name="Brettin T."/>
            <person name="Detter J.C."/>
            <person name="Han C."/>
            <person name="Larimer F."/>
            <person name="Land M."/>
            <person name="Hauser L."/>
            <person name="Kyrpides N."/>
            <person name="Ovchinnikova G."/>
            <person name="Kostka J."/>
            <person name="Richardson P."/>
        </authorList>
    </citation>
    <scope>NUCLEOTIDE SEQUENCE [LARGE SCALE GENOMIC DNA]</scope>
    <source>
        <strain evidence="2">DSM 22248 / JCM 15807 / FRC-32</strain>
    </source>
</reference>
<name>A0A068EZ96_GEODF</name>
<dbReference type="KEGG" id="geo:Geob_3888"/>
<protein>
    <submittedName>
        <fullName evidence="1">Uncharacterized protein</fullName>
    </submittedName>
</protein>
<dbReference type="HOGENOM" id="CLU_3118266_0_0_7"/>
<dbReference type="EMBL" id="CP001390">
    <property type="protein sequence ID" value="AID58000.1"/>
    <property type="molecule type" value="Genomic_DNA"/>
</dbReference>
<gene>
    <name evidence="1" type="ordered locus">Geob_3888</name>
</gene>
<evidence type="ECO:0000313" key="1">
    <source>
        <dbReference type="EMBL" id="AID58000.1"/>
    </source>
</evidence>
<dbReference type="STRING" id="316067.Geob_3888"/>
<evidence type="ECO:0000313" key="2">
    <source>
        <dbReference type="Proteomes" id="UP000007721"/>
    </source>
</evidence>